<dbReference type="InterPro" id="IPR005804">
    <property type="entry name" value="FA_desaturase_dom"/>
</dbReference>
<evidence type="ECO:0000256" key="1">
    <source>
        <dbReference type="SAM" id="Phobius"/>
    </source>
</evidence>
<keyword evidence="4" id="KW-1185">Reference proteome</keyword>
<organism evidence="3 4">
    <name type="scientific">Paraglaciecola algarum</name>
    <dbReference type="NCBI Taxonomy" id="3050085"/>
    <lineage>
        <taxon>Bacteria</taxon>
        <taxon>Pseudomonadati</taxon>
        <taxon>Pseudomonadota</taxon>
        <taxon>Gammaproteobacteria</taxon>
        <taxon>Alteromonadales</taxon>
        <taxon>Alteromonadaceae</taxon>
        <taxon>Paraglaciecola</taxon>
    </lineage>
</organism>
<name>A0ABS9D913_9ALTE</name>
<reference evidence="3 4" key="1">
    <citation type="submission" date="2022-01" db="EMBL/GenBank/DDBJ databases">
        <title>Paraglaciecola sp. G1-23.</title>
        <authorList>
            <person name="Jin M.S."/>
            <person name="Han D.M."/>
            <person name="Kim H.M."/>
            <person name="Jeon C.O."/>
        </authorList>
    </citation>
    <scope>NUCLEOTIDE SEQUENCE [LARGE SCALE GENOMIC DNA]</scope>
    <source>
        <strain evidence="3 4">G1-23</strain>
    </source>
</reference>
<protein>
    <submittedName>
        <fullName evidence="3">Fatty acid desaturase</fullName>
    </submittedName>
</protein>
<keyword evidence="1" id="KW-0472">Membrane</keyword>
<gene>
    <name evidence="3" type="ORF">L0668_14985</name>
</gene>
<evidence type="ECO:0000259" key="2">
    <source>
        <dbReference type="Pfam" id="PF00487"/>
    </source>
</evidence>
<keyword evidence="1" id="KW-1133">Transmembrane helix</keyword>
<evidence type="ECO:0000313" key="3">
    <source>
        <dbReference type="EMBL" id="MCF2949423.1"/>
    </source>
</evidence>
<dbReference type="Pfam" id="PF00487">
    <property type="entry name" value="FA_desaturase"/>
    <property type="match status" value="1"/>
</dbReference>
<keyword evidence="1" id="KW-0812">Transmembrane</keyword>
<dbReference type="Proteomes" id="UP001521137">
    <property type="component" value="Unassembled WGS sequence"/>
</dbReference>
<proteinExistence type="predicted"/>
<feature type="transmembrane region" description="Helical" evidence="1">
    <location>
        <begin position="28"/>
        <end position="49"/>
    </location>
</feature>
<comment type="caution">
    <text evidence="3">The sequence shown here is derived from an EMBL/GenBank/DDBJ whole genome shotgun (WGS) entry which is preliminary data.</text>
</comment>
<feature type="transmembrane region" description="Helical" evidence="1">
    <location>
        <begin position="218"/>
        <end position="240"/>
    </location>
</feature>
<accession>A0ABS9D913</accession>
<dbReference type="EMBL" id="JAKGAS010000008">
    <property type="protein sequence ID" value="MCF2949423.1"/>
    <property type="molecule type" value="Genomic_DNA"/>
</dbReference>
<sequence>MQANQDKNTIREIVSFIKAQENNLRCKLPILAQQNSLGLALLLFSVLGFMTSGILYFYGLIPAWVCIVLGALSTSITHEIEHDLIHMQYFKTNSIMYHLMMFLVWIIRPSTINPWYRKSIHLNHHKTSGTQQDIEERLVGNGTKSHFLRLLVICDGLLGLILRTKQFSKEIKGYNFLRLFNAGFPLTTLYYIIIYAFVLFHGANFILESLAIATDYPAWFMSLVDYMNLAMVVWVAPSFLRSACLNFVTSSMHYYGGVYNLIQQTQVLNHWAFIPFQLFCFNFGNSHTIHHFVPGQPFYIRQMISKKVNAFMQEKGVRFNDLASILAANRFRTSDNL</sequence>
<feature type="transmembrane region" description="Helical" evidence="1">
    <location>
        <begin position="89"/>
        <end position="107"/>
    </location>
</feature>
<evidence type="ECO:0000313" key="4">
    <source>
        <dbReference type="Proteomes" id="UP001521137"/>
    </source>
</evidence>
<dbReference type="RefSeq" id="WP_235313524.1">
    <property type="nucleotide sequence ID" value="NZ_JAKGAS010000008.1"/>
</dbReference>
<feature type="domain" description="Fatty acid desaturase" evidence="2">
    <location>
        <begin position="61"/>
        <end position="321"/>
    </location>
</feature>
<feature type="transmembrane region" description="Helical" evidence="1">
    <location>
        <begin position="176"/>
        <end position="198"/>
    </location>
</feature>